<dbReference type="InterPro" id="IPR025295">
    <property type="entry name" value="eCIS_core_dom"/>
</dbReference>
<organism evidence="4 5">
    <name type="scientific">Streptomyces ipomoeae 91-03</name>
    <dbReference type="NCBI Taxonomy" id="698759"/>
    <lineage>
        <taxon>Bacteria</taxon>
        <taxon>Bacillati</taxon>
        <taxon>Actinomycetota</taxon>
        <taxon>Actinomycetes</taxon>
        <taxon>Kitasatosporales</taxon>
        <taxon>Streptomycetaceae</taxon>
        <taxon>Streptomyces</taxon>
    </lineage>
</organism>
<dbReference type="Pfam" id="PF13699">
    <property type="entry name" value="eCIS_core"/>
    <property type="match status" value="1"/>
</dbReference>
<feature type="domain" description="Type VII secretion system protein EssD-like" evidence="3">
    <location>
        <begin position="309"/>
        <end position="365"/>
    </location>
</feature>
<accession>L1KN79</accession>
<dbReference type="Gene3D" id="3.40.570.10">
    <property type="entry name" value="Extracellular Endonuclease, subunit A"/>
    <property type="match status" value="1"/>
</dbReference>
<feature type="compositionally biased region" description="Polar residues" evidence="1">
    <location>
        <begin position="186"/>
        <end position="195"/>
    </location>
</feature>
<dbReference type="PATRIC" id="fig|698759.3.peg.7209"/>
<sequence length="421" mass="44907">MEPRELPVRLPPWSFPCPARARKAGGPAVEGRAVRAQEERTDKSGDKAGSRGGVRRTGSAGTPAERLLALQRSAGNAAVARAVAEQRHQHDAHCGHGPAVQRSAVHQVLRSPGRPLDEPLRTEMEGRFGGADFSDVRVHTDTVAQRSATEIGARAYTSGSHVVLGPGGTDKHTLAHELTHVLQQRRGSVPGTDNGSGLRVSSPDDHAEREAEANAHRVMSAPVQRMATDEPSATAPESPEPFVGDSVQRVYTGAPYVTYGALHNGAGSYMKAELHPGRIPPGSSPRVKPQWWPRAGTGATADWFAAQMVQGHLLNENLGGPGNTLDNLTPLTKTGNSNHLHMAEAQVKKEINNGNIVEYEVKAVYGRVTGAGLGATGAVAADIDANYATKIPERLEASTTVYDTQGNWLYGESWIVHNEKH</sequence>
<evidence type="ECO:0000313" key="5">
    <source>
        <dbReference type="Proteomes" id="UP000010411"/>
    </source>
</evidence>
<comment type="caution">
    <text evidence="4">The sequence shown here is derived from an EMBL/GenBank/DDBJ whole genome shotgun (WGS) entry which is preliminary data.</text>
</comment>
<feature type="domain" description="eCIS core" evidence="2">
    <location>
        <begin position="115"/>
        <end position="187"/>
    </location>
</feature>
<keyword evidence="5" id="KW-1185">Reference proteome</keyword>
<dbReference type="EMBL" id="AEJC01000537">
    <property type="protein sequence ID" value="EKX62062.1"/>
    <property type="molecule type" value="Genomic_DNA"/>
</dbReference>
<dbReference type="AlphaFoldDB" id="L1KN79"/>
<feature type="compositionally biased region" description="Basic and acidic residues" evidence="1">
    <location>
        <begin position="32"/>
        <end position="49"/>
    </location>
</feature>
<dbReference type="InterPro" id="IPR044929">
    <property type="entry name" value="DNA/RNA_non-sp_Endonuclease_sf"/>
</dbReference>
<dbReference type="Proteomes" id="UP000010411">
    <property type="component" value="Unassembled WGS sequence"/>
</dbReference>
<feature type="region of interest" description="Disordered" evidence="1">
    <location>
        <begin position="186"/>
        <end position="222"/>
    </location>
</feature>
<feature type="compositionally biased region" description="Basic and acidic residues" evidence="1">
    <location>
        <begin position="202"/>
        <end position="215"/>
    </location>
</feature>
<evidence type="ECO:0000259" key="3">
    <source>
        <dbReference type="Pfam" id="PF13930"/>
    </source>
</evidence>
<evidence type="ECO:0000313" key="4">
    <source>
        <dbReference type="EMBL" id="EKX62062.1"/>
    </source>
</evidence>
<name>L1KN79_9ACTN</name>
<protein>
    <submittedName>
        <fullName evidence="4">Uncharacterized protein</fullName>
    </submittedName>
</protein>
<dbReference type="Pfam" id="PF13930">
    <property type="entry name" value="Endonuclea_NS_2"/>
    <property type="match status" value="1"/>
</dbReference>
<reference evidence="4 5" key="1">
    <citation type="submission" date="2012-11" db="EMBL/GenBank/DDBJ databases">
        <authorList>
            <person name="Huguet-Tapia J.C."/>
            <person name="Durkin A.S."/>
            <person name="Pettis G.S."/>
            <person name="Badger J.H."/>
        </authorList>
    </citation>
    <scope>NUCLEOTIDE SEQUENCE [LARGE SCALE GENOMIC DNA]</scope>
    <source>
        <strain evidence="4 5">91-03</strain>
    </source>
</reference>
<proteinExistence type="predicted"/>
<evidence type="ECO:0000256" key="1">
    <source>
        <dbReference type="SAM" id="MobiDB-lite"/>
    </source>
</evidence>
<evidence type="ECO:0000259" key="2">
    <source>
        <dbReference type="Pfam" id="PF13699"/>
    </source>
</evidence>
<feature type="region of interest" description="Disordered" evidence="1">
    <location>
        <begin position="1"/>
        <end position="65"/>
    </location>
</feature>
<gene>
    <name evidence="4" type="ORF">STRIP9103_06915</name>
</gene>
<dbReference type="InterPro" id="IPR044927">
    <property type="entry name" value="Endonuclea_NS_2"/>
</dbReference>